<name>A0A0F9T5F7_9ZZZZ</name>
<evidence type="ECO:0000256" key="2">
    <source>
        <dbReference type="ARBA" id="ARBA00022714"/>
    </source>
</evidence>
<reference evidence="8" key="1">
    <citation type="journal article" date="2015" name="Nature">
        <title>Complex archaea that bridge the gap between prokaryotes and eukaryotes.</title>
        <authorList>
            <person name="Spang A."/>
            <person name="Saw J.H."/>
            <person name="Jorgensen S.L."/>
            <person name="Zaremba-Niedzwiedzka K."/>
            <person name="Martijn J."/>
            <person name="Lind A.E."/>
            <person name="van Eijk R."/>
            <person name="Schleper C."/>
            <person name="Guy L."/>
            <person name="Ettema T.J."/>
        </authorList>
    </citation>
    <scope>NUCLEOTIDE SEQUENCE</scope>
</reference>
<dbReference type="InterPro" id="IPR012675">
    <property type="entry name" value="Beta-grasp_dom_sf"/>
</dbReference>
<evidence type="ECO:0000256" key="3">
    <source>
        <dbReference type="ARBA" id="ARBA00022723"/>
    </source>
</evidence>
<dbReference type="EMBL" id="LAZR01001464">
    <property type="protein sequence ID" value="KKN44191.1"/>
    <property type="molecule type" value="Genomic_DNA"/>
</dbReference>
<dbReference type="PANTHER" id="PTHR23426:SF65">
    <property type="entry name" value="FERREDOXIN-2, MITOCHONDRIAL"/>
    <property type="match status" value="1"/>
</dbReference>
<evidence type="ECO:0000256" key="4">
    <source>
        <dbReference type="ARBA" id="ARBA00023004"/>
    </source>
</evidence>
<organism evidence="8">
    <name type="scientific">marine sediment metagenome</name>
    <dbReference type="NCBI Taxonomy" id="412755"/>
    <lineage>
        <taxon>unclassified sequences</taxon>
        <taxon>metagenomes</taxon>
        <taxon>ecological metagenomes</taxon>
    </lineage>
</organism>
<dbReference type="GO" id="GO:0046872">
    <property type="term" value="F:metal ion binding"/>
    <property type="evidence" value="ECO:0007669"/>
    <property type="project" value="UniProtKB-KW"/>
</dbReference>
<keyword evidence="5" id="KW-0411">Iron-sulfur</keyword>
<comment type="similarity">
    <text evidence="1">Belongs to the adrenodoxin/putidaredoxin family.</text>
</comment>
<keyword evidence="3" id="KW-0479">Metal-binding</keyword>
<feature type="domain" description="2Fe-2S ferredoxin-type" evidence="7">
    <location>
        <begin position="2"/>
        <end position="102"/>
    </location>
</feature>
<dbReference type="InterPro" id="IPR001055">
    <property type="entry name" value="Adrenodoxin-like"/>
</dbReference>
<gene>
    <name evidence="8" type="ORF">LCGC14_0695690</name>
</gene>
<protein>
    <recommendedName>
        <fullName evidence="7">2Fe-2S ferredoxin-type domain-containing protein</fullName>
    </recommendedName>
</protein>
<dbReference type="GO" id="GO:0009055">
    <property type="term" value="F:electron transfer activity"/>
    <property type="evidence" value="ECO:0007669"/>
    <property type="project" value="TreeGrafter"/>
</dbReference>
<evidence type="ECO:0000256" key="1">
    <source>
        <dbReference type="ARBA" id="ARBA00010914"/>
    </source>
</evidence>
<dbReference type="InterPro" id="IPR001041">
    <property type="entry name" value="2Fe-2S_ferredoxin-type"/>
</dbReference>
<dbReference type="GO" id="GO:0051537">
    <property type="term" value="F:2 iron, 2 sulfur cluster binding"/>
    <property type="evidence" value="ECO:0007669"/>
    <property type="project" value="UniProtKB-KW"/>
</dbReference>
<dbReference type="PANTHER" id="PTHR23426">
    <property type="entry name" value="FERREDOXIN/ADRENODOXIN"/>
    <property type="match status" value="1"/>
</dbReference>
<keyword evidence="2" id="KW-0001">2Fe-2S</keyword>
<sequence>MAKITFITQENERIILDADSGSVMELAVANNVDGIDGDCGGVCSCGTCHVHVYPEDMPKIGRAGKFEKDTLEFDDNANEYSRLSCQIPISEALDGIEFKVAN</sequence>
<dbReference type="SUPFAM" id="SSF54292">
    <property type="entry name" value="2Fe-2S ferredoxin-like"/>
    <property type="match status" value="1"/>
</dbReference>
<dbReference type="InterPro" id="IPR036010">
    <property type="entry name" value="2Fe-2S_ferredoxin-like_sf"/>
</dbReference>
<evidence type="ECO:0000313" key="8">
    <source>
        <dbReference type="EMBL" id="KKN44191.1"/>
    </source>
</evidence>
<proteinExistence type="inferred from homology"/>
<comment type="caution">
    <text evidence="8">The sequence shown here is derived from an EMBL/GenBank/DDBJ whole genome shotgun (WGS) entry which is preliminary data.</text>
</comment>
<keyword evidence="4" id="KW-0408">Iron</keyword>
<dbReference type="GO" id="GO:0140647">
    <property type="term" value="P:P450-containing electron transport chain"/>
    <property type="evidence" value="ECO:0007669"/>
    <property type="project" value="InterPro"/>
</dbReference>
<dbReference type="PRINTS" id="PR00355">
    <property type="entry name" value="ADRENODOXIN"/>
</dbReference>
<accession>A0A0F9T5F7</accession>
<dbReference type="CDD" id="cd00207">
    <property type="entry name" value="fer2"/>
    <property type="match status" value="1"/>
</dbReference>
<dbReference type="Pfam" id="PF00111">
    <property type="entry name" value="Fer2"/>
    <property type="match status" value="1"/>
</dbReference>
<dbReference type="Gene3D" id="3.10.20.30">
    <property type="match status" value="1"/>
</dbReference>
<comment type="cofactor">
    <cofactor evidence="6">
        <name>[2Fe-2S] cluster</name>
        <dbReference type="ChEBI" id="CHEBI:190135"/>
    </cofactor>
</comment>
<evidence type="ECO:0000256" key="5">
    <source>
        <dbReference type="ARBA" id="ARBA00023014"/>
    </source>
</evidence>
<evidence type="ECO:0000259" key="7">
    <source>
        <dbReference type="PROSITE" id="PS51085"/>
    </source>
</evidence>
<dbReference type="PROSITE" id="PS51085">
    <property type="entry name" value="2FE2S_FER_2"/>
    <property type="match status" value="1"/>
</dbReference>
<evidence type="ECO:0000256" key="6">
    <source>
        <dbReference type="ARBA" id="ARBA00034078"/>
    </source>
</evidence>
<dbReference type="AlphaFoldDB" id="A0A0F9T5F7"/>